<feature type="transmembrane region" description="Helical" evidence="1">
    <location>
        <begin position="588"/>
        <end position="609"/>
    </location>
</feature>
<comment type="caution">
    <text evidence="2">The sequence shown here is derived from an EMBL/GenBank/DDBJ whole genome shotgun (WGS) entry which is preliminary data.</text>
</comment>
<dbReference type="AlphaFoldDB" id="A0A8J6AVC7"/>
<sequence>MTPIIFTPKQLSVNLESQSSPLLIHRRDQTWQTRRARMYQTLVVAPDLGRAIMPSDPVVELNQHTGALFKHPPAPLPIHIWVETISRSVEVENVSTLFMNNEQSEALIECEEEEIAIAHSIRDVHSTRTNLELVNSANVLAKRIEALDAKYKELKIIYHHSADVLYNYSRFNYLFRGDLPASRRWYGEATQMRRRDSSTSAMVNFPPAPWSTSSPLFTSSFSHLNSKYLLVYKHRVAYAAACSCSLMCCLFLLALVPCILSPLVVAHGARPAQLRLDLALTALAGRSLELADAGVWHTNDTSKQVSLEDRYHDDLKQISPNLKQSFYISKDWFTTLFPLTAVVTYLDYPASDGPNPTPYWSTRTINSAASRVASAAHALGVGSSPMVANNSDIQLITTSVAAGTPLLSGSTLFEGVKDHSDTAKSVELWYRVALGLLYAAGLLIIGASLLPLALCLGPIARTPARLVSRLVVLVSRFERSDQLPFDNLVDFLDAAGYSSTALLSPKATDDSTVMVFPAVDIPARPLSGTLTDSDRTPLVRKIVTRESRTRALLRKVQALGSMAKKGDELTSFGPIHVHRLKRQHGNTALLVLVTMGTLTMFVSIFATLFGTRLVFEATAVFTGKLSDSILRESVMHELRFDGRELALGLDSYPLPDPSNLQSDLNTRDDPGKLIDSVTSKIDTMWALHHSCLSTLDDLIRVFVDTARLADLDHLYFTKKCIRTAGSCVDSTGAAVWPMPHPSYTPSPPALEAGMETVLEKWSFHFEALIFDPAKMTLDSATFGQVWDVGEVDLAQACREATALIAECHISFCVVIALVLIAVVVLGCLGQVTVFLACTLQYLNKRAQYLAAEPVLHLLPIDVQRSIAAGHLRIAKHFSFHMHPTPSEYGSRGLSVLHSPALSVRSNSIAPSNAMAPPQPSGLSVHGKINSIASGLNMQSSTIQHAGPTVEDSLVGVMVVGDSGQIIAADAACQELLGTDPVGQDVGTVLIEADTDPRSFDSDDYAVGDPLSGGVKMVVRRYGPVFHEQFVDTSVLDANNVWAVTLRGLGD</sequence>
<organism evidence="2 3">
    <name type="scientific">Carpediemonas membranifera</name>
    <dbReference type="NCBI Taxonomy" id="201153"/>
    <lineage>
        <taxon>Eukaryota</taxon>
        <taxon>Metamonada</taxon>
        <taxon>Carpediemonas-like organisms</taxon>
        <taxon>Carpediemonas</taxon>
    </lineage>
</organism>
<keyword evidence="3" id="KW-1185">Reference proteome</keyword>
<dbReference type="Proteomes" id="UP000717585">
    <property type="component" value="Unassembled WGS sequence"/>
</dbReference>
<evidence type="ECO:0000313" key="2">
    <source>
        <dbReference type="EMBL" id="KAG9392520.1"/>
    </source>
</evidence>
<feature type="transmembrane region" description="Helical" evidence="1">
    <location>
        <begin position="428"/>
        <end position="456"/>
    </location>
</feature>
<dbReference type="EMBL" id="JAHDYR010000038">
    <property type="protein sequence ID" value="KAG9392520.1"/>
    <property type="molecule type" value="Genomic_DNA"/>
</dbReference>
<protein>
    <submittedName>
        <fullName evidence="2">Uncharacterized protein</fullName>
    </submittedName>
</protein>
<feature type="transmembrane region" description="Helical" evidence="1">
    <location>
        <begin position="813"/>
        <end position="837"/>
    </location>
</feature>
<proteinExistence type="predicted"/>
<evidence type="ECO:0000256" key="1">
    <source>
        <dbReference type="SAM" id="Phobius"/>
    </source>
</evidence>
<keyword evidence="1" id="KW-0472">Membrane</keyword>
<name>A0A8J6AVC7_9EUKA</name>
<accession>A0A8J6AVC7</accession>
<evidence type="ECO:0000313" key="3">
    <source>
        <dbReference type="Proteomes" id="UP000717585"/>
    </source>
</evidence>
<keyword evidence="1" id="KW-0812">Transmembrane</keyword>
<keyword evidence="1" id="KW-1133">Transmembrane helix</keyword>
<gene>
    <name evidence="2" type="ORF">J8273_5525</name>
</gene>
<reference evidence="2" key="1">
    <citation type="submission" date="2021-05" db="EMBL/GenBank/DDBJ databases">
        <title>A free-living protist that lacks canonical eukaryotic 1 DNA replication and segregation systems.</title>
        <authorList>
            <person name="Salas-Leiva D.E."/>
            <person name="Tromer E.C."/>
            <person name="Curtis B.A."/>
            <person name="Jerlstrom-Hultqvist J."/>
            <person name="Kolisko M."/>
            <person name="Yi Z."/>
            <person name="Salas-Leiva J.S."/>
            <person name="Gallot-Lavallee L."/>
            <person name="Kops G.J.P.L."/>
            <person name="Archibald J.M."/>
            <person name="Simpson A.G.B."/>
            <person name="Roger A.J."/>
        </authorList>
    </citation>
    <scope>NUCLEOTIDE SEQUENCE</scope>
    <source>
        <strain evidence="2">BICM</strain>
    </source>
</reference>